<dbReference type="STRING" id="765257.A0A0C9Z0L9"/>
<dbReference type="HOGENOM" id="CLU_384540_0_0_1"/>
<dbReference type="Proteomes" id="UP000054018">
    <property type="component" value="Unassembled WGS sequence"/>
</dbReference>
<dbReference type="AlphaFoldDB" id="A0A0C9Z0L9"/>
<dbReference type="OrthoDB" id="3048787at2759"/>
<feature type="region of interest" description="Disordered" evidence="1">
    <location>
        <begin position="256"/>
        <end position="283"/>
    </location>
</feature>
<reference evidence="3" key="2">
    <citation type="submission" date="2015-01" db="EMBL/GenBank/DDBJ databases">
        <title>Evolutionary Origins and Diversification of the Mycorrhizal Mutualists.</title>
        <authorList>
            <consortium name="DOE Joint Genome Institute"/>
            <consortium name="Mycorrhizal Genomics Consortium"/>
            <person name="Kohler A."/>
            <person name="Kuo A."/>
            <person name="Nagy L.G."/>
            <person name="Floudas D."/>
            <person name="Copeland A."/>
            <person name="Barry K.W."/>
            <person name="Cichocki N."/>
            <person name="Veneault-Fourrey C."/>
            <person name="LaButti K."/>
            <person name="Lindquist E.A."/>
            <person name="Lipzen A."/>
            <person name="Lundell T."/>
            <person name="Morin E."/>
            <person name="Murat C."/>
            <person name="Riley R."/>
            <person name="Ohm R."/>
            <person name="Sun H."/>
            <person name="Tunlid A."/>
            <person name="Henrissat B."/>
            <person name="Grigoriev I.V."/>
            <person name="Hibbett D.S."/>
            <person name="Martin F."/>
        </authorList>
    </citation>
    <scope>NUCLEOTIDE SEQUENCE [LARGE SCALE GENOMIC DNA]</scope>
    <source>
        <strain evidence="3">441</strain>
    </source>
</reference>
<reference evidence="2 3" key="1">
    <citation type="submission" date="2014-04" db="EMBL/GenBank/DDBJ databases">
        <authorList>
            <consortium name="DOE Joint Genome Institute"/>
            <person name="Kuo A."/>
            <person name="Kohler A."/>
            <person name="Costa M.D."/>
            <person name="Nagy L.G."/>
            <person name="Floudas D."/>
            <person name="Copeland A."/>
            <person name="Barry K.W."/>
            <person name="Cichocki N."/>
            <person name="Veneault-Fourrey C."/>
            <person name="LaButti K."/>
            <person name="Lindquist E.A."/>
            <person name="Lipzen A."/>
            <person name="Lundell T."/>
            <person name="Morin E."/>
            <person name="Murat C."/>
            <person name="Sun H."/>
            <person name="Tunlid A."/>
            <person name="Henrissat B."/>
            <person name="Grigoriev I.V."/>
            <person name="Hibbett D.S."/>
            <person name="Martin F."/>
            <person name="Nordberg H.P."/>
            <person name="Cantor M.N."/>
            <person name="Hua S.X."/>
        </authorList>
    </citation>
    <scope>NUCLEOTIDE SEQUENCE [LARGE SCALE GENOMIC DNA]</scope>
    <source>
        <strain evidence="2 3">441</strain>
    </source>
</reference>
<keyword evidence="3" id="KW-1185">Reference proteome</keyword>
<sequence>MADTLKMLRRKQRNGRSRKFDDEGLRTVYEPFWKDLPFTNIFACFTPDILHQLHKGVFHDHLLQWCITIVGEKEVDARFQAMSRYPGLRHFAKGILTVSQWTGTEHREMERVFVGLLSGAVEERVLVVVRSLLNFIYYAQCQQHTDLSLKAMEDCFKTFHDHKHVLIDLQIREDFNVPKIHSLRHYVSSIRALGSADGYNTEYPERLHIDYAKDAYRASNKRDYVEQMALWLQQQEAIHHKSAYLAWRQLKTPLRRDSVDDDSSDIGEAGSVSEPGEQSGNTCGQLRDIASSTTAQQQSGLQVKVHYKVTKYPSRCRVTVDQIHTEYKAPNFILALKQFLASSSSRCYVIQPTESDRFDIFHSLNVVVGPSTITGHDKGMQRVWATPMVAACGRKAECPGRFDAVFVLEDSHQRSEALVPDSVWVAQIRVIFKLPDHLGNHPHPLVYVEWFTALRHKDQVSGLYMGNDPMRNPAAWILIQEFAMSEEMRLPEIEDQLQKLLGNSYTGHDWDPVLKVIMDAENDMDKALSGLNQLTIPIFGCPINELSASNQVPCVLTQVTLFPNLPQLTEAEKNLVDAVGSLQKHKRIIGRPLTLEEMLNPVEEEVIGDSAYRFEGGDGEIVAQVNHELAIMQGEVVEVNDGVEEEVADTDKEPEMEISEVIHLCEQMEQISIKYGSPETSLDLSRRIRRLRIEVQCMEGAMLKQSTIDQWVKGAGASQ</sequence>
<name>A0A0C9Z0L9_9AGAM</name>
<evidence type="ECO:0000256" key="1">
    <source>
        <dbReference type="SAM" id="MobiDB-lite"/>
    </source>
</evidence>
<dbReference type="Pfam" id="PF18759">
    <property type="entry name" value="Plavaka"/>
    <property type="match status" value="1"/>
</dbReference>
<dbReference type="InterPro" id="IPR041078">
    <property type="entry name" value="Plavaka"/>
</dbReference>
<accession>A0A0C9Z0L9</accession>
<evidence type="ECO:0000313" key="3">
    <source>
        <dbReference type="Proteomes" id="UP000054018"/>
    </source>
</evidence>
<dbReference type="EMBL" id="KN833874">
    <property type="protein sequence ID" value="KIK15872.1"/>
    <property type="molecule type" value="Genomic_DNA"/>
</dbReference>
<gene>
    <name evidence="2" type="ORF">PISMIDRAFT_16210</name>
</gene>
<organism evidence="2 3">
    <name type="scientific">Pisolithus microcarpus 441</name>
    <dbReference type="NCBI Taxonomy" id="765257"/>
    <lineage>
        <taxon>Eukaryota</taxon>
        <taxon>Fungi</taxon>
        <taxon>Dikarya</taxon>
        <taxon>Basidiomycota</taxon>
        <taxon>Agaricomycotina</taxon>
        <taxon>Agaricomycetes</taxon>
        <taxon>Agaricomycetidae</taxon>
        <taxon>Boletales</taxon>
        <taxon>Sclerodermatineae</taxon>
        <taxon>Pisolithaceae</taxon>
        <taxon>Pisolithus</taxon>
    </lineage>
</organism>
<evidence type="ECO:0000313" key="2">
    <source>
        <dbReference type="EMBL" id="KIK15872.1"/>
    </source>
</evidence>
<proteinExistence type="predicted"/>
<protein>
    <submittedName>
        <fullName evidence="2">Uncharacterized protein</fullName>
    </submittedName>
</protein>